<reference evidence="11" key="1">
    <citation type="journal article" date="2013" name="Nat. Genet.">
        <title>The draft genomes of soft-shell turtle and green sea turtle yield insights into the development and evolution of the turtle-specific body plan.</title>
        <authorList>
            <person name="Wang Z."/>
            <person name="Pascual-Anaya J."/>
            <person name="Zadissa A."/>
            <person name="Li W."/>
            <person name="Niimura Y."/>
            <person name="Huang Z."/>
            <person name="Li C."/>
            <person name="White S."/>
            <person name="Xiong Z."/>
            <person name="Fang D."/>
            <person name="Wang B."/>
            <person name="Ming Y."/>
            <person name="Chen Y."/>
            <person name="Zheng Y."/>
            <person name="Kuraku S."/>
            <person name="Pignatelli M."/>
            <person name="Herrero J."/>
            <person name="Beal K."/>
            <person name="Nozawa M."/>
            <person name="Li Q."/>
            <person name="Wang J."/>
            <person name="Zhang H."/>
            <person name="Yu L."/>
            <person name="Shigenobu S."/>
            <person name="Wang J."/>
            <person name="Liu J."/>
            <person name="Flicek P."/>
            <person name="Searle S."/>
            <person name="Wang J."/>
            <person name="Kuratani S."/>
            <person name="Yin Y."/>
            <person name="Aken B."/>
            <person name="Zhang G."/>
            <person name="Irie N."/>
        </authorList>
    </citation>
    <scope>NUCLEOTIDE SEQUENCE [LARGE SCALE GENOMIC DNA]</scope>
</reference>
<feature type="domain" description="C2H2-type" evidence="9">
    <location>
        <begin position="113"/>
        <end position="140"/>
    </location>
</feature>
<gene>
    <name evidence="10" type="ORF">UY3_16022</name>
</gene>
<keyword evidence="5" id="KW-0862">Zinc</keyword>
<dbReference type="eggNOG" id="KOG1721">
    <property type="taxonomic scope" value="Eukaryota"/>
</dbReference>
<dbReference type="Proteomes" id="UP000031443">
    <property type="component" value="Unassembled WGS sequence"/>
</dbReference>
<dbReference type="PROSITE" id="PS50157">
    <property type="entry name" value="ZINC_FINGER_C2H2_2"/>
    <property type="match status" value="4"/>
</dbReference>
<dbReference type="SMART" id="SM00355">
    <property type="entry name" value="ZnF_C2H2"/>
    <property type="match status" value="4"/>
</dbReference>
<dbReference type="InterPro" id="IPR036236">
    <property type="entry name" value="Znf_C2H2_sf"/>
</dbReference>
<dbReference type="Pfam" id="PF00096">
    <property type="entry name" value="zf-C2H2"/>
    <property type="match status" value="3"/>
</dbReference>
<feature type="domain" description="C2H2-type" evidence="9">
    <location>
        <begin position="169"/>
        <end position="191"/>
    </location>
</feature>
<comment type="subcellular location">
    <subcellularLocation>
        <location evidence="1">Nucleus</location>
    </subcellularLocation>
</comment>
<dbReference type="PANTHER" id="PTHR16515">
    <property type="entry name" value="PR DOMAIN ZINC FINGER PROTEIN"/>
    <property type="match status" value="1"/>
</dbReference>
<dbReference type="FunFam" id="3.30.160.60:FF:000148">
    <property type="entry name" value="zinc finger protein Gfi-1"/>
    <property type="match status" value="1"/>
</dbReference>
<evidence type="ECO:0000259" key="9">
    <source>
        <dbReference type="PROSITE" id="PS50157"/>
    </source>
</evidence>
<dbReference type="AlphaFoldDB" id="M7ANT5"/>
<organism evidence="10 11">
    <name type="scientific">Chelonia mydas</name>
    <name type="common">Green sea-turtle</name>
    <name type="synonym">Chelonia agassizi</name>
    <dbReference type="NCBI Taxonomy" id="8469"/>
    <lineage>
        <taxon>Eukaryota</taxon>
        <taxon>Metazoa</taxon>
        <taxon>Chordata</taxon>
        <taxon>Craniata</taxon>
        <taxon>Vertebrata</taxon>
        <taxon>Euteleostomi</taxon>
        <taxon>Archelosauria</taxon>
        <taxon>Testudinata</taxon>
        <taxon>Testudines</taxon>
        <taxon>Cryptodira</taxon>
        <taxon>Durocryptodira</taxon>
        <taxon>Americhelydia</taxon>
        <taxon>Chelonioidea</taxon>
        <taxon>Cheloniidae</taxon>
        <taxon>Chelonia</taxon>
    </lineage>
</organism>
<dbReference type="PANTHER" id="PTHR16515:SF49">
    <property type="entry name" value="GASTRULA ZINC FINGER PROTEIN XLCGF49.1-LIKE-RELATED"/>
    <property type="match status" value="1"/>
</dbReference>
<evidence type="ECO:0000256" key="8">
    <source>
        <dbReference type="SAM" id="MobiDB-lite"/>
    </source>
</evidence>
<evidence type="ECO:0000256" key="4">
    <source>
        <dbReference type="ARBA" id="ARBA00022771"/>
    </source>
</evidence>
<feature type="domain" description="C2H2-type" evidence="9">
    <location>
        <begin position="86"/>
        <end position="112"/>
    </location>
</feature>
<keyword evidence="11" id="KW-1185">Reference proteome</keyword>
<accession>M7ANT5</accession>
<keyword evidence="6" id="KW-0539">Nucleus</keyword>
<dbReference type="FunFam" id="3.30.160.60:FF:000432">
    <property type="entry name" value="zinc finger protein Gfi-1b isoform X1"/>
    <property type="match status" value="1"/>
</dbReference>
<evidence type="ECO:0000256" key="6">
    <source>
        <dbReference type="ARBA" id="ARBA00023242"/>
    </source>
</evidence>
<protein>
    <submittedName>
        <fullName evidence="10">Zinc finger protein Gfi-1</fullName>
    </submittedName>
</protein>
<sequence length="207" mass="22857">MPRSFLVRSKRGPNHSGQRPEGLGGVSSPPDVSFKPFWSSYRSPELKELVQSVLPPALCSRRELGGAAEGPSGLLGSLLLFSKPPHRCSCCDKFKRSSTLSTHLLIHSDTRPFPCPFCGKRFHQKSDMKKHTFIHTGEKPHKCQVCGKAFSQSSNLITHSRKHSGHKPFACSLCPKGFQRKVDLRRHQETHGLFHSPGGGQALGALR</sequence>
<feature type="region of interest" description="Disordered" evidence="8">
    <location>
        <begin position="1"/>
        <end position="29"/>
    </location>
</feature>
<keyword evidence="3" id="KW-0677">Repeat</keyword>
<proteinExistence type="predicted"/>
<name>M7ANT5_CHEMY</name>
<dbReference type="STRING" id="8469.M7ANT5"/>
<evidence type="ECO:0000256" key="2">
    <source>
        <dbReference type="ARBA" id="ARBA00022723"/>
    </source>
</evidence>
<evidence type="ECO:0000256" key="7">
    <source>
        <dbReference type="PROSITE-ProRule" id="PRU00042"/>
    </source>
</evidence>
<evidence type="ECO:0000313" key="11">
    <source>
        <dbReference type="Proteomes" id="UP000031443"/>
    </source>
</evidence>
<evidence type="ECO:0000313" key="10">
    <source>
        <dbReference type="EMBL" id="EMP26896.1"/>
    </source>
</evidence>
<dbReference type="EMBL" id="KB575333">
    <property type="protein sequence ID" value="EMP26896.1"/>
    <property type="molecule type" value="Genomic_DNA"/>
</dbReference>
<dbReference type="InterPro" id="IPR013087">
    <property type="entry name" value="Znf_C2H2_type"/>
</dbReference>
<dbReference type="GO" id="GO:0005634">
    <property type="term" value="C:nucleus"/>
    <property type="evidence" value="ECO:0007669"/>
    <property type="project" value="UniProtKB-SubCell"/>
</dbReference>
<evidence type="ECO:0000256" key="3">
    <source>
        <dbReference type="ARBA" id="ARBA00022737"/>
    </source>
</evidence>
<keyword evidence="4 7" id="KW-0863">Zinc-finger</keyword>
<dbReference type="SUPFAM" id="SSF57667">
    <property type="entry name" value="beta-beta-alpha zinc fingers"/>
    <property type="match status" value="2"/>
</dbReference>
<dbReference type="Gene3D" id="3.30.160.60">
    <property type="entry name" value="Classic Zinc Finger"/>
    <property type="match status" value="3"/>
</dbReference>
<evidence type="ECO:0000256" key="1">
    <source>
        <dbReference type="ARBA" id="ARBA00004123"/>
    </source>
</evidence>
<dbReference type="GO" id="GO:0008270">
    <property type="term" value="F:zinc ion binding"/>
    <property type="evidence" value="ECO:0007669"/>
    <property type="project" value="UniProtKB-KW"/>
</dbReference>
<dbReference type="FunFam" id="3.30.160.60:FF:000345">
    <property type="entry name" value="Zinc finger protein Gfi-1"/>
    <property type="match status" value="1"/>
</dbReference>
<dbReference type="InterPro" id="IPR050331">
    <property type="entry name" value="Zinc_finger"/>
</dbReference>
<keyword evidence="2" id="KW-0479">Metal-binding</keyword>
<dbReference type="PROSITE" id="PS00028">
    <property type="entry name" value="ZINC_FINGER_C2H2_1"/>
    <property type="match status" value="3"/>
</dbReference>
<dbReference type="GO" id="GO:0010468">
    <property type="term" value="P:regulation of gene expression"/>
    <property type="evidence" value="ECO:0007669"/>
    <property type="project" value="TreeGrafter"/>
</dbReference>
<evidence type="ECO:0000256" key="5">
    <source>
        <dbReference type="ARBA" id="ARBA00022833"/>
    </source>
</evidence>
<feature type="domain" description="C2H2-type" evidence="9">
    <location>
        <begin position="141"/>
        <end position="168"/>
    </location>
</feature>